<name>A0A1I7ND64_9HYPH</name>
<dbReference type="SUPFAM" id="SSF53756">
    <property type="entry name" value="UDP-Glycosyltransferase/glycogen phosphorylase"/>
    <property type="match status" value="1"/>
</dbReference>
<dbReference type="Gene3D" id="3.40.50.2000">
    <property type="entry name" value="Glycogen Phosphorylase B"/>
    <property type="match status" value="2"/>
</dbReference>
<dbReference type="Pfam" id="PF13439">
    <property type="entry name" value="Glyco_transf_4"/>
    <property type="match status" value="1"/>
</dbReference>
<dbReference type="CDD" id="cd03801">
    <property type="entry name" value="GT4_PimA-like"/>
    <property type="match status" value="1"/>
</dbReference>
<gene>
    <name evidence="2" type="ORF">SAMN04488557_1667</name>
</gene>
<dbReference type="Proteomes" id="UP000199423">
    <property type="component" value="Unassembled WGS sequence"/>
</dbReference>
<feature type="domain" description="Glycosyltransferase subfamily 4-like N-terminal" evidence="1">
    <location>
        <begin position="11"/>
        <end position="182"/>
    </location>
</feature>
<dbReference type="PANTHER" id="PTHR12526:SF637">
    <property type="entry name" value="GLYCOSYLTRANSFERASE EPSF-RELATED"/>
    <property type="match status" value="1"/>
</dbReference>
<dbReference type="GO" id="GO:0016757">
    <property type="term" value="F:glycosyltransferase activity"/>
    <property type="evidence" value="ECO:0007669"/>
    <property type="project" value="UniProtKB-ARBA"/>
</dbReference>
<dbReference type="RefSeq" id="WP_092866957.1">
    <property type="nucleotide sequence ID" value="NZ_FPCH01000002.1"/>
</dbReference>
<dbReference type="AlphaFoldDB" id="A0A1I7ND64"/>
<protein>
    <submittedName>
        <fullName evidence="2">Glycosyltransferase involved in cell wall bisynthesis</fullName>
    </submittedName>
</protein>
<accession>A0A1I7ND64</accession>
<sequence>MRILHCLRAPVGGLFRHVLDLAEEQANRGHDVGILSGNTAEDRLTAGRFAALAPKLTLGISRIPMKRMPGLGDFAAVHAAFRHAGSLDLDVVHGHGAKGGAYARLACYGLSVTGRDVKSFYTPHGGSLNFKPGTLESRVFLSVERSLDAMTTGLIFESQYAADKYAAHVGTQGAPRRVIPNGLGSRDFERAAALPNATDVLFIGELRQIKGVDILLKAIAKLKPSRAVTATIVGSGPDSEALRSLASSLGLDDIVHFAGAMPAREAFKLGRVMVVPSLAESFPYVVLEASAAGLPLIATNVGGIPEIVAGTDTGLIEPGSVDALAIALTDTLGDLDAAAERASRVRAKVEQTFTVAAMTDAVLDFYEEASFRRTRLPLRIPKLLGQRG</sequence>
<organism evidence="2 3">
    <name type="scientific">Hyphomicrobium facile</name>
    <dbReference type="NCBI Taxonomy" id="51670"/>
    <lineage>
        <taxon>Bacteria</taxon>
        <taxon>Pseudomonadati</taxon>
        <taxon>Pseudomonadota</taxon>
        <taxon>Alphaproteobacteria</taxon>
        <taxon>Hyphomicrobiales</taxon>
        <taxon>Hyphomicrobiaceae</taxon>
        <taxon>Hyphomicrobium</taxon>
    </lineage>
</organism>
<reference evidence="3" key="1">
    <citation type="submission" date="2016-10" db="EMBL/GenBank/DDBJ databases">
        <authorList>
            <person name="Varghese N."/>
            <person name="Submissions S."/>
        </authorList>
    </citation>
    <scope>NUCLEOTIDE SEQUENCE [LARGE SCALE GENOMIC DNA]</scope>
    <source>
        <strain evidence="3">DSM 1565</strain>
    </source>
</reference>
<keyword evidence="2" id="KW-0808">Transferase</keyword>
<evidence type="ECO:0000313" key="3">
    <source>
        <dbReference type="Proteomes" id="UP000199423"/>
    </source>
</evidence>
<dbReference type="OrthoDB" id="9806708at2"/>
<dbReference type="EMBL" id="FPCH01000002">
    <property type="protein sequence ID" value="SFV32625.1"/>
    <property type="molecule type" value="Genomic_DNA"/>
</dbReference>
<keyword evidence="3" id="KW-1185">Reference proteome</keyword>
<dbReference type="Pfam" id="PF13692">
    <property type="entry name" value="Glyco_trans_1_4"/>
    <property type="match status" value="1"/>
</dbReference>
<dbReference type="STRING" id="51670.SAMN04488557_1667"/>
<evidence type="ECO:0000313" key="2">
    <source>
        <dbReference type="EMBL" id="SFV32625.1"/>
    </source>
</evidence>
<evidence type="ECO:0000259" key="1">
    <source>
        <dbReference type="Pfam" id="PF13439"/>
    </source>
</evidence>
<dbReference type="PANTHER" id="PTHR12526">
    <property type="entry name" value="GLYCOSYLTRANSFERASE"/>
    <property type="match status" value="1"/>
</dbReference>
<dbReference type="InterPro" id="IPR028098">
    <property type="entry name" value="Glyco_trans_4-like_N"/>
</dbReference>
<proteinExistence type="predicted"/>